<keyword evidence="3" id="KW-1185">Reference proteome</keyword>
<keyword evidence="1" id="KW-0732">Signal</keyword>
<comment type="caution">
    <text evidence="2">The sequence shown here is derived from an EMBL/GenBank/DDBJ whole genome shotgun (WGS) entry which is preliminary data.</text>
</comment>
<proteinExistence type="predicted"/>
<sequence>MWNLVFVLVLVLWKVFCEFVRICKPLYENKFFLEVISLDLFEMLNRSATKYIKPTS</sequence>
<feature type="signal peptide" evidence="1">
    <location>
        <begin position="1"/>
        <end position="17"/>
    </location>
</feature>
<evidence type="ECO:0000256" key="1">
    <source>
        <dbReference type="SAM" id="SignalP"/>
    </source>
</evidence>
<evidence type="ECO:0000313" key="3">
    <source>
        <dbReference type="Proteomes" id="UP000215914"/>
    </source>
</evidence>
<dbReference type="Gramene" id="mRNA:HanXRQr2_Chr05g0233571">
    <property type="protein sequence ID" value="CDS:HanXRQr2_Chr05g0233571.1"/>
    <property type="gene ID" value="HanXRQr2_Chr05g0233571"/>
</dbReference>
<name>A0A9K3NNN7_HELAN</name>
<evidence type="ECO:0000313" key="2">
    <source>
        <dbReference type="EMBL" id="KAF5807427.1"/>
    </source>
</evidence>
<reference evidence="2" key="1">
    <citation type="journal article" date="2017" name="Nature">
        <title>The sunflower genome provides insights into oil metabolism, flowering and Asterid evolution.</title>
        <authorList>
            <person name="Badouin H."/>
            <person name="Gouzy J."/>
            <person name="Grassa C.J."/>
            <person name="Murat F."/>
            <person name="Staton S.E."/>
            <person name="Cottret L."/>
            <person name="Lelandais-Briere C."/>
            <person name="Owens G.L."/>
            <person name="Carrere S."/>
            <person name="Mayjonade B."/>
            <person name="Legrand L."/>
            <person name="Gill N."/>
            <person name="Kane N.C."/>
            <person name="Bowers J.E."/>
            <person name="Hubner S."/>
            <person name="Bellec A."/>
            <person name="Berard A."/>
            <person name="Berges H."/>
            <person name="Blanchet N."/>
            <person name="Boniface M.C."/>
            <person name="Brunel D."/>
            <person name="Catrice O."/>
            <person name="Chaidir N."/>
            <person name="Claudel C."/>
            <person name="Donnadieu C."/>
            <person name="Faraut T."/>
            <person name="Fievet G."/>
            <person name="Helmstetter N."/>
            <person name="King M."/>
            <person name="Knapp S.J."/>
            <person name="Lai Z."/>
            <person name="Le Paslier M.C."/>
            <person name="Lippi Y."/>
            <person name="Lorenzon L."/>
            <person name="Mandel J.R."/>
            <person name="Marage G."/>
            <person name="Marchand G."/>
            <person name="Marquand E."/>
            <person name="Bret-Mestries E."/>
            <person name="Morien E."/>
            <person name="Nambeesan S."/>
            <person name="Nguyen T."/>
            <person name="Pegot-Espagnet P."/>
            <person name="Pouilly N."/>
            <person name="Raftis F."/>
            <person name="Sallet E."/>
            <person name="Schiex T."/>
            <person name="Thomas J."/>
            <person name="Vandecasteele C."/>
            <person name="Vares D."/>
            <person name="Vear F."/>
            <person name="Vautrin S."/>
            <person name="Crespi M."/>
            <person name="Mangin B."/>
            <person name="Burke J.M."/>
            <person name="Salse J."/>
            <person name="Munos S."/>
            <person name="Vincourt P."/>
            <person name="Rieseberg L.H."/>
            <person name="Langlade N.B."/>
        </authorList>
    </citation>
    <scope>NUCLEOTIDE SEQUENCE</scope>
    <source>
        <tissue evidence="2">Leaves</tissue>
    </source>
</reference>
<gene>
    <name evidence="2" type="ORF">HanXRQr2_Chr05g0233571</name>
</gene>
<reference evidence="2" key="2">
    <citation type="submission" date="2020-06" db="EMBL/GenBank/DDBJ databases">
        <title>Helianthus annuus Genome sequencing and assembly Release 2.</title>
        <authorList>
            <person name="Gouzy J."/>
            <person name="Langlade N."/>
            <person name="Munos S."/>
        </authorList>
    </citation>
    <scope>NUCLEOTIDE SEQUENCE</scope>
    <source>
        <tissue evidence="2">Leaves</tissue>
    </source>
</reference>
<feature type="chain" id="PRO_5039920315" evidence="1">
    <location>
        <begin position="18"/>
        <end position="56"/>
    </location>
</feature>
<dbReference type="Proteomes" id="UP000215914">
    <property type="component" value="Unassembled WGS sequence"/>
</dbReference>
<dbReference type="EMBL" id="MNCJ02000320">
    <property type="protein sequence ID" value="KAF5807427.1"/>
    <property type="molecule type" value="Genomic_DNA"/>
</dbReference>
<dbReference type="AlphaFoldDB" id="A0A9K3NNN7"/>
<organism evidence="2 3">
    <name type="scientific">Helianthus annuus</name>
    <name type="common">Common sunflower</name>
    <dbReference type="NCBI Taxonomy" id="4232"/>
    <lineage>
        <taxon>Eukaryota</taxon>
        <taxon>Viridiplantae</taxon>
        <taxon>Streptophyta</taxon>
        <taxon>Embryophyta</taxon>
        <taxon>Tracheophyta</taxon>
        <taxon>Spermatophyta</taxon>
        <taxon>Magnoliopsida</taxon>
        <taxon>eudicotyledons</taxon>
        <taxon>Gunneridae</taxon>
        <taxon>Pentapetalae</taxon>
        <taxon>asterids</taxon>
        <taxon>campanulids</taxon>
        <taxon>Asterales</taxon>
        <taxon>Asteraceae</taxon>
        <taxon>Asteroideae</taxon>
        <taxon>Heliantheae alliance</taxon>
        <taxon>Heliantheae</taxon>
        <taxon>Helianthus</taxon>
    </lineage>
</organism>
<protein>
    <submittedName>
        <fullName evidence="2">Uncharacterized protein</fullName>
    </submittedName>
</protein>
<accession>A0A9K3NNN7</accession>